<dbReference type="RefSeq" id="WP_075728731.1">
    <property type="nucleotide sequence ID" value="NZ_LTDM01000066.1"/>
</dbReference>
<dbReference type="PANTHER" id="PTHR35586:SF1">
    <property type="entry name" value="SLL1691 PROTEIN"/>
    <property type="match status" value="1"/>
</dbReference>
<comment type="caution">
    <text evidence="2">The sequence shown here is derived from an EMBL/GenBank/DDBJ whole genome shotgun (WGS) entry which is preliminary data.</text>
</comment>
<feature type="domain" description="DUF4351" evidence="1">
    <location>
        <begin position="17"/>
        <end position="74"/>
    </location>
</feature>
<dbReference type="InterPro" id="IPR025587">
    <property type="entry name" value="DUF4351"/>
</dbReference>
<gene>
    <name evidence="2" type="ORF">TICRE_25830</name>
</gene>
<sequence>MTTAERLIKEGIEKGMEKGEKEGKVVIAIKLLTKKFGILPSETKDRIKNLDIETLDVLIDGIFEYNSLDDIEKFI</sequence>
<dbReference type="AlphaFoldDB" id="A0A1U7M2K1"/>
<keyword evidence="3" id="KW-1185">Reference proteome</keyword>
<evidence type="ECO:0000259" key="1">
    <source>
        <dbReference type="Pfam" id="PF14261"/>
    </source>
</evidence>
<reference evidence="2 3" key="1">
    <citation type="submission" date="2016-02" db="EMBL/GenBank/DDBJ databases">
        <title>Genome sequence of Tissierella creatinophila DSM 6911.</title>
        <authorList>
            <person name="Poehlein A."/>
            <person name="Daniel R."/>
        </authorList>
    </citation>
    <scope>NUCLEOTIDE SEQUENCE [LARGE SCALE GENOMIC DNA]</scope>
    <source>
        <strain evidence="2 3">DSM 6911</strain>
    </source>
</reference>
<dbReference type="Pfam" id="PF14261">
    <property type="entry name" value="DUF4351"/>
    <property type="match status" value="1"/>
</dbReference>
<dbReference type="PANTHER" id="PTHR35586">
    <property type="entry name" value="SLL1691 PROTEIN"/>
    <property type="match status" value="1"/>
</dbReference>
<organism evidence="2 3">
    <name type="scientific">Tissierella creatinophila DSM 6911</name>
    <dbReference type="NCBI Taxonomy" id="1123403"/>
    <lineage>
        <taxon>Bacteria</taxon>
        <taxon>Bacillati</taxon>
        <taxon>Bacillota</taxon>
        <taxon>Tissierellia</taxon>
        <taxon>Tissierellales</taxon>
        <taxon>Tissierellaceae</taxon>
        <taxon>Tissierella</taxon>
    </lineage>
</organism>
<name>A0A1U7M2K1_TISCR</name>
<evidence type="ECO:0000313" key="3">
    <source>
        <dbReference type="Proteomes" id="UP000186112"/>
    </source>
</evidence>
<protein>
    <recommendedName>
        <fullName evidence="1">DUF4351 domain-containing protein</fullName>
    </recommendedName>
</protein>
<evidence type="ECO:0000313" key="2">
    <source>
        <dbReference type="EMBL" id="OLS01544.1"/>
    </source>
</evidence>
<dbReference type="Proteomes" id="UP000186112">
    <property type="component" value="Unassembled WGS sequence"/>
</dbReference>
<dbReference type="OrthoDB" id="1980949at2"/>
<proteinExistence type="predicted"/>
<accession>A0A1U7M2K1</accession>
<dbReference type="EMBL" id="LTDM01000066">
    <property type="protein sequence ID" value="OLS01544.1"/>
    <property type="molecule type" value="Genomic_DNA"/>
</dbReference>